<gene>
    <name evidence="4" type="ORF">SAMN05444363_2217</name>
</gene>
<dbReference type="STRING" id="415425.SAMN05444363_2217"/>
<dbReference type="Pfam" id="PF13458">
    <property type="entry name" value="Peripla_BP_6"/>
    <property type="match status" value="1"/>
</dbReference>
<dbReference type="InterPro" id="IPR028082">
    <property type="entry name" value="Peripla_BP_I"/>
</dbReference>
<dbReference type="RefSeq" id="WP_073311382.1">
    <property type="nucleotide sequence ID" value="NZ_FQZI01000004.1"/>
</dbReference>
<keyword evidence="2" id="KW-0732">Signal</keyword>
<protein>
    <submittedName>
        <fullName evidence="4">Amino acid/amide ABC transporter substrate-binding protein, HAAT family</fullName>
    </submittedName>
</protein>
<evidence type="ECO:0000259" key="3">
    <source>
        <dbReference type="Pfam" id="PF13458"/>
    </source>
</evidence>
<name>A0A1M6FKM4_9FLAO</name>
<evidence type="ECO:0000256" key="2">
    <source>
        <dbReference type="ARBA" id="ARBA00022729"/>
    </source>
</evidence>
<keyword evidence="5" id="KW-1185">Reference proteome</keyword>
<dbReference type="Proteomes" id="UP000184488">
    <property type="component" value="Unassembled WGS sequence"/>
</dbReference>
<dbReference type="AlphaFoldDB" id="A0A1M6FKM4"/>
<dbReference type="Gene3D" id="3.40.50.2300">
    <property type="match status" value="2"/>
</dbReference>
<reference evidence="5" key="1">
    <citation type="submission" date="2016-11" db="EMBL/GenBank/DDBJ databases">
        <authorList>
            <person name="Varghese N."/>
            <person name="Submissions S."/>
        </authorList>
    </citation>
    <scope>NUCLEOTIDE SEQUENCE [LARGE SCALE GENOMIC DNA]</scope>
    <source>
        <strain evidence="5">DSM 18829</strain>
    </source>
</reference>
<feature type="domain" description="Leucine-binding protein" evidence="3">
    <location>
        <begin position="3"/>
        <end position="339"/>
    </location>
</feature>
<evidence type="ECO:0000256" key="1">
    <source>
        <dbReference type="ARBA" id="ARBA00010062"/>
    </source>
</evidence>
<evidence type="ECO:0000313" key="5">
    <source>
        <dbReference type="Proteomes" id="UP000184488"/>
    </source>
</evidence>
<evidence type="ECO:0000313" key="4">
    <source>
        <dbReference type="EMBL" id="SHI98271.1"/>
    </source>
</evidence>
<dbReference type="InterPro" id="IPR028081">
    <property type="entry name" value="Leu-bd"/>
</dbReference>
<dbReference type="OrthoDB" id="947273at2"/>
<dbReference type="SUPFAM" id="SSF53822">
    <property type="entry name" value="Periplasmic binding protein-like I"/>
    <property type="match status" value="1"/>
</dbReference>
<proteinExistence type="inferred from homology"/>
<accession>A0A1M6FKM4</accession>
<comment type="similarity">
    <text evidence="1">Belongs to the leucine-binding protein family.</text>
</comment>
<dbReference type="EMBL" id="FQZI01000004">
    <property type="protein sequence ID" value="SHI98271.1"/>
    <property type="molecule type" value="Genomic_DNA"/>
</dbReference>
<sequence>MKKIGLLLPKSTYYSTIGFDLFEGLKSNLKKNGLEDLKIVTENIGFGADKQQCYRSAEKLLLDESVDLVIAYIGHRMAELLRPLFLATNKILIVLDAGANMPQEWSVCPNIIYHSLHNSLGAFLSSKLAVKKGYKTGGMITGYYDGGYLQTYSLAKSFENEGGTICFNHATGYKEEDFTMEPLTGFLNSYPDSAFLSLFSGDYVQWYFEKIKALFNDTNIPIFLTPFGFEETMLKNVICPSNNIHGIAAWSKNINNPENKIFIEEIESLGKTPNIFTLLGWESAVLVKEIISLSATNTNNISKIITELNEFQFKSPRGLVTFYSKHNQTIAPLYEASIVPDDNGNCSVKINSKIENTDQHFDDLYSHELEGVTSAWYNSYVCI</sequence>
<organism evidence="4 5">
    <name type="scientific">Flavobacterium terrae</name>
    <dbReference type="NCBI Taxonomy" id="415425"/>
    <lineage>
        <taxon>Bacteria</taxon>
        <taxon>Pseudomonadati</taxon>
        <taxon>Bacteroidota</taxon>
        <taxon>Flavobacteriia</taxon>
        <taxon>Flavobacteriales</taxon>
        <taxon>Flavobacteriaceae</taxon>
        <taxon>Flavobacterium</taxon>
    </lineage>
</organism>